<accession>A0A0R2B0Z6</accession>
<feature type="binding site" evidence="4">
    <location>
        <position position="275"/>
    </location>
    <ligand>
        <name>(3S)-3-hydroxy-3-methylglutaryl-CoA</name>
        <dbReference type="ChEBI" id="CHEBI:43074"/>
    </ligand>
</feature>
<dbReference type="RefSeq" id="WP_057893463.1">
    <property type="nucleotide sequence ID" value="NZ_AYZQ01000001.1"/>
</dbReference>
<dbReference type="InterPro" id="IPR011554">
    <property type="entry name" value="HMG_CoA_synthase_prok"/>
</dbReference>
<dbReference type="Pfam" id="PF01154">
    <property type="entry name" value="HMG_CoA_synt_N"/>
    <property type="match status" value="1"/>
</dbReference>
<dbReference type="GO" id="GO:0004421">
    <property type="term" value="F:hydroxymethylglutaryl-CoA synthase activity"/>
    <property type="evidence" value="ECO:0007669"/>
    <property type="project" value="InterPro"/>
</dbReference>
<feature type="binding site" evidence="4">
    <location>
        <position position="29"/>
    </location>
    <ligand>
        <name>(3S)-3-hydroxy-3-methylglutaryl-CoA</name>
        <dbReference type="ChEBI" id="CHEBI:43074"/>
    </ligand>
</feature>
<dbReference type="InterPro" id="IPR016039">
    <property type="entry name" value="Thiolase-like"/>
</dbReference>
<dbReference type="EMBL" id="AYZQ01000001">
    <property type="protein sequence ID" value="KRM72434.1"/>
    <property type="molecule type" value="Genomic_DNA"/>
</dbReference>
<protein>
    <submittedName>
        <fullName evidence="7">3-hydroxy-3-methylglutaryl CoA synthase</fullName>
    </submittedName>
</protein>
<dbReference type="InterPro" id="IPR013528">
    <property type="entry name" value="HMG_CoA_synth_N"/>
</dbReference>
<evidence type="ECO:0000256" key="3">
    <source>
        <dbReference type="PIRSR" id="PIRSR611554-1"/>
    </source>
</evidence>
<dbReference type="InterPro" id="IPR013746">
    <property type="entry name" value="HMG_CoA_synt_C_dom"/>
</dbReference>
<sequence>MTIGIDQIGLYTPNYFVDMVKLAQARGVDPDKFTIGIGQDQQAVVPSSQDVVTMGANAAQRFMTPEIASTIGLIVLGTETGVDASKAGSLYIQQLLNLNAASRAIEIKEACYGATAGLMLARDFIASHTGQTALVVGADIARYGLASSGEVTQGAGAVAMLVSENPRILTIDAESSYFSEQVMDFWRPVYTDEAIALGKYSTEQYIRFFETTWAAYQEKTGRSLMDFKALTFHLPYTKMGLKALRTALPAVDEAKQAELLAFYQDSTQFSRRIGNIYTGSLYLGLLSLLDLNQQLAAGDRIGLFSYGSGAVAEFFAGNLVPGFRDQLHVDADLAMLDQRQEVTIPEYEAIFNDKVPYDASDYRSNPAYFSGDYVLTGVTGQQRRYQSQR</sequence>
<comment type="caution">
    <text evidence="7">The sequence shown here is derived from an EMBL/GenBank/DDBJ whole genome shotgun (WGS) entry which is preliminary data.</text>
</comment>
<dbReference type="Proteomes" id="UP000051672">
    <property type="component" value="Unassembled WGS sequence"/>
</dbReference>
<dbReference type="Gene3D" id="3.40.47.10">
    <property type="match status" value="2"/>
</dbReference>
<dbReference type="CDD" id="cd00827">
    <property type="entry name" value="init_cond_enzymes"/>
    <property type="match status" value="1"/>
</dbReference>
<dbReference type="Pfam" id="PF08540">
    <property type="entry name" value="HMG_CoA_synt_C"/>
    <property type="match status" value="1"/>
</dbReference>
<gene>
    <name evidence="7" type="ORF">FC34_GL000139</name>
</gene>
<reference evidence="7 8" key="1">
    <citation type="journal article" date="2015" name="Genome Announc.">
        <title>Expanding the biotechnology potential of lactobacilli through comparative genomics of 213 strains and associated genera.</title>
        <authorList>
            <person name="Sun Z."/>
            <person name="Harris H.M."/>
            <person name="McCann A."/>
            <person name="Guo C."/>
            <person name="Argimon S."/>
            <person name="Zhang W."/>
            <person name="Yang X."/>
            <person name="Jeffery I.B."/>
            <person name="Cooney J.C."/>
            <person name="Kagawa T.F."/>
            <person name="Liu W."/>
            <person name="Song Y."/>
            <person name="Salvetti E."/>
            <person name="Wrobel A."/>
            <person name="Rasinkangas P."/>
            <person name="Parkhill J."/>
            <person name="Rea M.C."/>
            <person name="O'Sullivan O."/>
            <person name="Ritari J."/>
            <person name="Douillard F.P."/>
            <person name="Paul Ross R."/>
            <person name="Yang R."/>
            <person name="Briner A.E."/>
            <person name="Felis G.E."/>
            <person name="de Vos W.M."/>
            <person name="Barrangou R."/>
            <person name="Klaenhammer T.R."/>
            <person name="Caufield P.W."/>
            <person name="Cui Y."/>
            <person name="Zhang H."/>
            <person name="O'Toole P.W."/>
        </authorList>
    </citation>
    <scope>NUCLEOTIDE SEQUENCE [LARGE SCALE GENOMIC DNA]</scope>
    <source>
        <strain evidence="7 8">DSM 23927</strain>
    </source>
</reference>
<feature type="active site" description="Proton donor/acceptor" evidence="3">
    <location>
        <position position="233"/>
    </location>
</feature>
<dbReference type="PATRIC" id="fig|1423727.3.peg.139"/>
<dbReference type="STRING" id="1423727.FC34_GL000139"/>
<name>A0A0R2B0Z6_9LACO</name>
<dbReference type="OrthoDB" id="9769523at2"/>
<dbReference type="SUPFAM" id="SSF53901">
    <property type="entry name" value="Thiolase-like"/>
    <property type="match status" value="2"/>
</dbReference>
<feature type="active site" description="Proton donor/acceptor" evidence="3">
    <location>
        <position position="79"/>
    </location>
</feature>
<evidence type="ECO:0000259" key="5">
    <source>
        <dbReference type="Pfam" id="PF01154"/>
    </source>
</evidence>
<evidence type="ECO:0000256" key="2">
    <source>
        <dbReference type="ARBA" id="ARBA00022679"/>
    </source>
</evidence>
<organism evidence="7 8">
    <name type="scientific">Lacticaseibacillus brantae DSM 23927</name>
    <dbReference type="NCBI Taxonomy" id="1423727"/>
    <lineage>
        <taxon>Bacteria</taxon>
        <taxon>Bacillati</taxon>
        <taxon>Bacillota</taxon>
        <taxon>Bacilli</taxon>
        <taxon>Lactobacillales</taxon>
        <taxon>Lactobacillaceae</taxon>
        <taxon>Lacticaseibacillus</taxon>
    </lineage>
</organism>
<dbReference type="PANTHER" id="PTHR43323">
    <property type="entry name" value="3-HYDROXY-3-METHYLGLUTARYL COENZYME A SYNTHASE"/>
    <property type="match status" value="1"/>
</dbReference>
<evidence type="ECO:0000259" key="6">
    <source>
        <dbReference type="Pfam" id="PF08540"/>
    </source>
</evidence>
<dbReference type="GO" id="GO:0006084">
    <property type="term" value="P:acetyl-CoA metabolic process"/>
    <property type="evidence" value="ECO:0007669"/>
    <property type="project" value="InterPro"/>
</dbReference>
<proteinExistence type="inferred from homology"/>
<evidence type="ECO:0000256" key="1">
    <source>
        <dbReference type="ARBA" id="ARBA00007061"/>
    </source>
</evidence>
<evidence type="ECO:0000313" key="8">
    <source>
        <dbReference type="Proteomes" id="UP000051672"/>
    </source>
</evidence>
<feature type="domain" description="Hydroxymethylglutaryl-coenzyme A synthase C-terminal" evidence="6">
    <location>
        <begin position="264"/>
        <end position="386"/>
    </location>
</feature>
<dbReference type="AlphaFoldDB" id="A0A0R2B0Z6"/>
<keyword evidence="2" id="KW-0808">Transferase</keyword>
<feature type="active site" description="Acyl-thioester intermediate" evidence="3">
    <location>
        <position position="111"/>
    </location>
</feature>
<feature type="domain" description="Hydroxymethylglutaryl-coenzyme A synthase N-terminal" evidence="5">
    <location>
        <begin position="3"/>
        <end position="164"/>
    </location>
</feature>
<evidence type="ECO:0000256" key="4">
    <source>
        <dbReference type="PIRSR" id="PIRSR611554-2"/>
    </source>
</evidence>
<feature type="binding site" evidence="4">
    <location>
        <position position="242"/>
    </location>
    <ligand>
        <name>(3S)-3-hydroxy-3-methylglutaryl-CoA</name>
        <dbReference type="ChEBI" id="CHEBI:43074"/>
    </ligand>
</feature>
<comment type="similarity">
    <text evidence="1">Belongs to the thiolase-like superfamily. HMG-CoA synthase family.</text>
</comment>
<dbReference type="PANTHER" id="PTHR43323:SF2">
    <property type="entry name" value="HYDROXYMETHYLGLUTARYL-COA SYNTHASE"/>
    <property type="match status" value="1"/>
</dbReference>
<feature type="binding site" evidence="4">
    <location>
        <position position="143"/>
    </location>
    <ligand>
        <name>(3S)-3-hydroxy-3-methylglutaryl-CoA</name>
        <dbReference type="ChEBI" id="CHEBI:43074"/>
    </ligand>
</feature>
<evidence type="ECO:0000313" key="7">
    <source>
        <dbReference type="EMBL" id="KRM72434.1"/>
    </source>
</evidence>
<keyword evidence="8" id="KW-1185">Reference proteome</keyword>
<dbReference type="NCBIfam" id="TIGR01835">
    <property type="entry name" value="HMG-CoA-S_prok"/>
    <property type="match status" value="1"/>
</dbReference>